<dbReference type="InterPro" id="IPR038731">
    <property type="entry name" value="RgtA/B/C-like"/>
</dbReference>
<sequence length="461" mass="52378">MNNSYINDTKVNFLLFVLLSIILIGLFQIFWNISVWPFADWDEGRHGVSAVEMMQSGNFVVNTYAGARDYWNLKPPLSFLPTTFVISIFGKSVATARLASGLFASILLVIIALVYGRRYNLNVAIAALSLIVGCTFIFFRHAFRTADADSLFLLTMTLSVLSLSLSRSALSLSFAALMVSIAWLTKSWHALSIGSAFIISYGYLLAERKLTPKHLYLPVITLLALPLIWLYFRAQYDGIQFVKKMVEYDLLHRSGSQIEGHISTPLMYIEQLKERFPMPAVVLAVLLPLSVFINGFKKTFSYDFVIIFTTMLITYSFYSVAQTRLYWYSYLSVILLCLSSAILVHKCHGVINNLATLACVVTMLYFSSQYYKNIKNSTLPDFYYQLKHVSYSGVKDLVINGKITQSERMAIMFMTDFDFRKIHNTPINKEYILMSDKSSLNTHSSCTVISTGAKFNFYKCY</sequence>
<dbReference type="PANTHER" id="PTHR33908">
    <property type="entry name" value="MANNOSYLTRANSFERASE YKCB-RELATED"/>
    <property type="match status" value="1"/>
</dbReference>
<keyword evidence="2" id="KW-1003">Cell membrane</keyword>
<feature type="transmembrane region" description="Helical" evidence="8">
    <location>
        <begin position="215"/>
        <end position="232"/>
    </location>
</feature>
<evidence type="ECO:0000256" key="2">
    <source>
        <dbReference type="ARBA" id="ARBA00022475"/>
    </source>
</evidence>
<evidence type="ECO:0000256" key="6">
    <source>
        <dbReference type="ARBA" id="ARBA00022989"/>
    </source>
</evidence>
<dbReference type="Proteomes" id="UP000295530">
    <property type="component" value="Unassembled WGS sequence"/>
</dbReference>
<keyword evidence="4 10" id="KW-0808">Transferase</keyword>
<feature type="transmembrane region" description="Helical" evidence="8">
    <location>
        <begin position="188"/>
        <end position="206"/>
    </location>
</feature>
<feature type="transmembrane region" description="Helical" evidence="8">
    <location>
        <begin position="151"/>
        <end position="182"/>
    </location>
</feature>
<evidence type="ECO:0000256" key="1">
    <source>
        <dbReference type="ARBA" id="ARBA00004651"/>
    </source>
</evidence>
<evidence type="ECO:0000256" key="4">
    <source>
        <dbReference type="ARBA" id="ARBA00022679"/>
    </source>
</evidence>
<name>A0A4R6EWU6_SCAGO</name>
<comment type="subcellular location">
    <subcellularLocation>
        <location evidence="1">Cell membrane</location>
        <topology evidence="1">Multi-pass membrane protein</topology>
    </subcellularLocation>
</comment>
<dbReference type="PANTHER" id="PTHR33908:SF11">
    <property type="entry name" value="MEMBRANE PROTEIN"/>
    <property type="match status" value="1"/>
</dbReference>
<evidence type="ECO:0000256" key="8">
    <source>
        <dbReference type="SAM" id="Phobius"/>
    </source>
</evidence>
<evidence type="ECO:0000313" key="11">
    <source>
        <dbReference type="Proteomes" id="UP000295530"/>
    </source>
</evidence>
<protein>
    <submittedName>
        <fullName evidence="10">Dolichyl-phosphate-mannose-protein mannosyltransferase</fullName>
    </submittedName>
</protein>
<feature type="transmembrane region" description="Helical" evidence="8">
    <location>
        <begin position="276"/>
        <end position="293"/>
    </location>
</feature>
<dbReference type="Pfam" id="PF13231">
    <property type="entry name" value="PMT_2"/>
    <property type="match status" value="1"/>
</dbReference>
<gene>
    <name evidence="10" type="ORF">EC847_101159</name>
</gene>
<keyword evidence="6 8" id="KW-1133">Transmembrane helix</keyword>
<dbReference type="GO" id="GO:0016763">
    <property type="term" value="F:pentosyltransferase activity"/>
    <property type="evidence" value="ECO:0007669"/>
    <property type="project" value="TreeGrafter"/>
</dbReference>
<evidence type="ECO:0000313" key="10">
    <source>
        <dbReference type="EMBL" id="TDN64235.1"/>
    </source>
</evidence>
<feature type="transmembrane region" description="Helical" evidence="8">
    <location>
        <begin position="12"/>
        <end position="31"/>
    </location>
</feature>
<feature type="transmembrane region" description="Helical" evidence="8">
    <location>
        <begin position="351"/>
        <end position="371"/>
    </location>
</feature>
<dbReference type="EMBL" id="SNVX01000001">
    <property type="protein sequence ID" value="TDN64235.1"/>
    <property type="molecule type" value="Genomic_DNA"/>
</dbReference>
<dbReference type="GO" id="GO:0009103">
    <property type="term" value="P:lipopolysaccharide biosynthetic process"/>
    <property type="evidence" value="ECO:0007669"/>
    <property type="project" value="UniProtKB-ARBA"/>
</dbReference>
<proteinExistence type="predicted"/>
<accession>A0A4R6EWU6</accession>
<keyword evidence="5 8" id="KW-0812">Transmembrane</keyword>
<dbReference type="AlphaFoldDB" id="A0A4R6EWU6"/>
<feature type="transmembrane region" description="Helical" evidence="8">
    <location>
        <begin position="96"/>
        <end position="115"/>
    </location>
</feature>
<dbReference type="RefSeq" id="WP_133459852.1">
    <property type="nucleotide sequence ID" value="NZ_SNVX01000001.1"/>
</dbReference>
<keyword evidence="11" id="KW-1185">Reference proteome</keyword>
<feature type="transmembrane region" description="Helical" evidence="8">
    <location>
        <begin position="325"/>
        <end position="344"/>
    </location>
</feature>
<evidence type="ECO:0000259" key="9">
    <source>
        <dbReference type="Pfam" id="PF13231"/>
    </source>
</evidence>
<evidence type="ECO:0000256" key="5">
    <source>
        <dbReference type="ARBA" id="ARBA00022692"/>
    </source>
</evidence>
<dbReference type="GO" id="GO:0005886">
    <property type="term" value="C:plasma membrane"/>
    <property type="evidence" value="ECO:0007669"/>
    <property type="project" value="UniProtKB-SubCell"/>
</dbReference>
<dbReference type="InterPro" id="IPR050297">
    <property type="entry name" value="LipidA_mod_glycosyltrf_83"/>
</dbReference>
<evidence type="ECO:0000256" key="3">
    <source>
        <dbReference type="ARBA" id="ARBA00022676"/>
    </source>
</evidence>
<dbReference type="OrthoDB" id="9815691at2"/>
<feature type="domain" description="Glycosyltransferase RgtA/B/C/D-like" evidence="9">
    <location>
        <begin position="74"/>
        <end position="226"/>
    </location>
</feature>
<reference evidence="10 11" key="1">
    <citation type="submission" date="2019-03" db="EMBL/GenBank/DDBJ databases">
        <title>Genomic analyses of the natural microbiome of Caenorhabditis elegans.</title>
        <authorList>
            <person name="Samuel B."/>
        </authorList>
    </citation>
    <scope>NUCLEOTIDE SEQUENCE [LARGE SCALE GENOMIC DNA]</scope>
    <source>
        <strain evidence="10 11">BIGb0156</strain>
    </source>
</reference>
<feature type="transmembrane region" description="Helical" evidence="8">
    <location>
        <begin position="121"/>
        <end position="139"/>
    </location>
</feature>
<evidence type="ECO:0000256" key="7">
    <source>
        <dbReference type="ARBA" id="ARBA00023136"/>
    </source>
</evidence>
<organism evidence="10 11">
    <name type="scientific">Scandinavium goeteborgense</name>
    <dbReference type="NCBI Taxonomy" id="1851514"/>
    <lineage>
        <taxon>Bacteria</taxon>
        <taxon>Pseudomonadati</taxon>
        <taxon>Pseudomonadota</taxon>
        <taxon>Gammaproteobacteria</taxon>
        <taxon>Enterobacterales</taxon>
        <taxon>Enterobacteriaceae</taxon>
        <taxon>Scandinavium</taxon>
    </lineage>
</organism>
<keyword evidence="3 10" id="KW-0328">Glycosyltransferase</keyword>
<feature type="transmembrane region" description="Helical" evidence="8">
    <location>
        <begin position="300"/>
        <end position="319"/>
    </location>
</feature>
<comment type="caution">
    <text evidence="10">The sequence shown here is derived from an EMBL/GenBank/DDBJ whole genome shotgun (WGS) entry which is preliminary data.</text>
</comment>
<keyword evidence="7 8" id="KW-0472">Membrane</keyword>